<evidence type="ECO:0000256" key="9">
    <source>
        <dbReference type="ARBA" id="ARBA00034808"/>
    </source>
</evidence>
<sequence length="1087" mass="126347">MFLMLQYNTGYAKVNNHFVIKNVSHKSSKTSDNPILSIIQNFIVRGNPTIATPFLREKLHLKRSYLHEMADVRFIQNSPTDWSHSIRGDDVNQFYPALTLYKELRQIYNKKGFLVDLFIAECPLTHIIPDSNFEKQQVDFYSPLLKLVIEVDGINHEDRHQQKLDQVRDKFLSKYGVTVIRISTAQIKNKDYRNLTIKLRENYYTHESKIKLFEKYLENPSSYQLHYQLTEIYRFQMLIIELVKGEQLQFSDKQWDFAVSTQQQAQSLQLALEDLNKWLEVVGKLFNDSIALPKIYVHSSMKKEYICIDNLVGKYWDDTLNDPSIIYIRDDYFEENNYRTMNTGYIVNYSIKEDQHLSSLQYLLNVLYGFNTFNAGQTDIIINTLNRNDTVGFLPTGGGKSLTYQICTFLQPAISFVVAPIKSLMVDQVRSLNDKHFVDCIDYINGDLPPQIASDNLKGFTEGKFLFLVISPERFQQQEFRNRIQMIQANKQFAYAVIDEAHCLSEWGHDFRTSYLALARTIRRYAPTATFLALTATASSKVLQDIRNELDISSQNVKTISDFTRKELHFHVVEATRVEKQDKLAEIVNENKKPYPLIIFTQTAGGHSGCFKISNQLRNQLGLKTAFYSGSKPKDFETQDFAKYKDNVQSSFMNNELDVLVATKAFGMGIDKSDVRSIIHYGIPSSLESYYQEAGRAGRDRSDSDCYILFTKDGLSDNQRNILFGLNTKLDEIEKTTRVLQGDLNSIMFLMKKGLKDVDEETAIVSDFYFNYLRDNGVVHIPKQSDNEKIVYRLALLGLVDDWVIEWKTNTIIVNLNEYDEDNIKDSVFKHIQKYESTFTESAIYNNMELLDYLKVYESHSVSPLYKYAYILLKWYNDNVIYSRKQSLKNMFNYVLQFEDSDDFQHKLETYFKRNDDVYLLEKTVAIPHNLNNWWKIYYVDTNDKTVPKNDNEIKDLSITLSRFLESYKNDPALNLIEGITTLVSSGSLTQESKQRLIHSIKHITTLEDGLRKELLLSIVDVANEFLMQEEKLILSKILITNGYNSIEDKKIVNKSFEDKFSYGELVKHVSSKIKEVRIGGEYPWDN</sequence>
<dbReference type="PROSITE" id="PS51194">
    <property type="entry name" value="HELICASE_CTER"/>
    <property type="match status" value="1"/>
</dbReference>
<dbReference type="Proteomes" id="UP000294292">
    <property type="component" value="Chromosome"/>
</dbReference>
<comment type="similarity">
    <text evidence="1">Belongs to the helicase family. RecQ subfamily.</text>
</comment>
<dbReference type="GO" id="GO:0006310">
    <property type="term" value="P:DNA recombination"/>
    <property type="evidence" value="ECO:0007669"/>
    <property type="project" value="InterPro"/>
</dbReference>
<dbReference type="InterPro" id="IPR007569">
    <property type="entry name" value="DUF559"/>
</dbReference>
<dbReference type="SUPFAM" id="SSF52540">
    <property type="entry name" value="P-loop containing nucleoside triphosphate hydrolases"/>
    <property type="match status" value="1"/>
</dbReference>
<keyword evidence="6" id="KW-0238">DNA-binding</keyword>
<evidence type="ECO:0000313" key="13">
    <source>
        <dbReference type="Proteomes" id="UP000294292"/>
    </source>
</evidence>
<evidence type="ECO:0000259" key="11">
    <source>
        <dbReference type="PROSITE" id="PS51194"/>
    </source>
</evidence>
<dbReference type="Pfam" id="PF00271">
    <property type="entry name" value="Helicase_C"/>
    <property type="match status" value="1"/>
</dbReference>
<dbReference type="GO" id="GO:0043590">
    <property type="term" value="C:bacterial nucleoid"/>
    <property type="evidence" value="ECO:0007669"/>
    <property type="project" value="TreeGrafter"/>
</dbReference>
<keyword evidence="7" id="KW-0413">Isomerase</keyword>
<dbReference type="GO" id="GO:0005737">
    <property type="term" value="C:cytoplasm"/>
    <property type="evidence" value="ECO:0007669"/>
    <property type="project" value="TreeGrafter"/>
</dbReference>
<keyword evidence="4 12" id="KW-0347">Helicase</keyword>
<dbReference type="Pfam" id="PF04480">
    <property type="entry name" value="DUF559"/>
    <property type="match status" value="1"/>
</dbReference>
<dbReference type="InterPro" id="IPR001650">
    <property type="entry name" value="Helicase_C-like"/>
</dbReference>
<evidence type="ECO:0000313" key="12">
    <source>
        <dbReference type="EMBL" id="QBP41976.1"/>
    </source>
</evidence>
<evidence type="ECO:0000256" key="6">
    <source>
        <dbReference type="ARBA" id="ARBA00023125"/>
    </source>
</evidence>
<dbReference type="GO" id="GO:0016787">
    <property type="term" value="F:hydrolase activity"/>
    <property type="evidence" value="ECO:0007669"/>
    <property type="project" value="UniProtKB-KW"/>
</dbReference>
<dbReference type="Gene3D" id="3.40.960.10">
    <property type="entry name" value="VSR Endonuclease"/>
    <property type="match status" value="1"/>
</dbReference>
<dbReference type="Pfam" id="PF00270">
    <property type="entry name" value="DEAD"/>
    <property type="match status" value="1"/>
</dbReference>
<dbReference type="GO" id="GO:0006281">
    <property type="term" value="P:DNA repair"/>
    <property type="evidence" value="ECO:0007669"/>
    <property type="project" value="TreeGrafter"/>
</dbReference>
<dbReference type="SMART" id="SM00490">
    <property type="entry name" value="HELICc"/>
    <property type="match status" value="1"/>
</dbReference>
<dbReference type="OrthoDB" id="9798754at2"/>
<reference evidence="12 13" key="1">
    <citation type="submission" date="2019-03" db="EMBL/GenBank/DDBJ databases">
        <title>Complete genome sequence of Paenisporosarcina antarctica CGMCC 1.6503T.</title>
        <authorList>
            <person name="Rong J.-C."/>
            <person name="Chi N.-Y."/>
            <person name="Zhang Q.-F."/>
        </authorList>
    </citation>
    <scope>NUCLEOTIDE SEQUENCE [LARGE SCALE GENOMIC DNA]</scope>
    <source>
        <strain evidence="12 13">CGMCC 1.6503</strain>
    </source>
</reference>
<dbReference type="PANTHER" id="PTHR13710">
    <property type="entry name" value="DNA HELICASE RECQ FAMILY MEMBER"/>
    <property type="match status" value="1"/>
</dbReference>
<evidence type="ECO:0000259" key="10">
    <source>
        <dbReference type="PROSITE" id="PS51192"/>
    </source>
</evidence>
<dbReference type="PROSITE" id="PS51192">
    <property type="entry name" value="HELICASE_ATP_BIND_1"/>
    <property type="match status" value="1"/>
</dbReference>
<comment type="catalytic activity">
    <reaction evidence="8">
        <text>Couples ATP hydrolysis with the unwinding of duplex DNA by translocating in the 3'-5' direction.</text>
        <dbReference type="EC" id="5.6.2.4"/>
    </reaction>
</comment>
<keyword evidence="2" id="KW-0547">Nucleotide-binding</keyword>
<dbReference type="PANTHER" id="PTHR13710:SF105">
    <property type="entry name" value="ATP-DEPENDENT DNA HELICASE Q1"/>
    <property type="match status" value="1"/>
</dbReference>
<gene>
    <name evidence="12" type="ORF">E2636_12810</name>
</gene>
<protein>
    <recommendedName>
        <fullName evidence="9">DNA 3'-5' helicase</fullName>
        <ecNumber evidence="9">5.6.2.4</ecNumber>
    </recommendedName>
</protein>
<organism evidence="12 13">
    <name type="scientific">Paenisporosarcina antarctica</name>
    <dbReference type="NCBI Taxonomy" id="417367"/>
    <lineage>
        <taxon>Bacteria</taxon>
        <taxon>Bacillati</taxon>
        <taxon>Bacillota</taxon>
        <taxon>Bacilli</taxon>
        <taxon>Bacillales</taxon>
        <taxon>Caryophanaceae</taxon>
        <taxon>Paenisporosarcina</taxon>
    </lineage>
</organism>
<evidence type="ECO:0000256" key="1">
    <source>
        <dbReference type="ARBA" id="ARBA00005446"/>
    </source>
</evidence>
<dbReference type="GO" id="GO:0043138">
    <property type="term" value="F:3'-5' DNA helicase activity"/>
    <property type="evidence" value="ECO:0007669"/>
    <property type="project" value="UniProtKB-EC"/>
</dbReference>
<dbReference type="EMBL" id="CP038015">
    <property type="protein sequence ID" value="QBP41976.1"/>
    <property type="molecule type" value="Genomic_DNA"/>
</dbReference>
<dbReference type="GO" id="GO:0005524">
    <property type="term" value="F:ATP binding"/>
    <property type="evidence" value="ECO:0007669"/>
    <property type="project" value="UniProtKB-KW"/>
</dbReference>
<dbReference type="InterPro" id="IPR011545">
    <property type="entry name" value="DEAD/DEAH_box_helicase_dom"/>
</dbReference>
<dbReference type="Gene3D" id="3.40.50.300">
    <property type="entry name" value="P-loop containing nucleotide triphosphate hydrolases"/>
    <property type="match status" value="2"/>
</dbReference>
<dbReference type="EC" id="5.6.2.4" evidence="9"/>
<accession>A0A4P7A224</accession>
<dbReference type="CDD" id="cd17920">
    <property type="entry name" value="DEXHc_RecQ"/>
    <property type="match status" value="1"/>
</dbReference>
<dbReference type="GO" id="GO:0003677">
    <property type="term" value="F:DNA binding"/>
    <property type="evidence" value="ECO:0007669"/>
    <property type="project" value="UniProtKB-KW"/>
</dbReference>
<keyword evidence="5" id="KW-0067">ATP-binding</keyword>
<feature type="domain" description="Helicase C-terminal" evidence="11">
    <location>
        <begin position="579"/>
        <end position="741"/>
    </location>
</feature>
<dbReference type="AlphaFoldDB" id="A0A4P7A224"/>
<dbReference type="GO" id="GO:0030894">
    <property type="term" value="C:replisome"/>
    <property type="evidence" value="ECO:0007669"/>
    <property type="project" value="TreeGrafter"/>
</dbReference>
<evidence type="ECO:0000256" key="8">
    <source>
        <dbReference type="ARBA" id="ARBA00034617"/>
    </source>
</evidence>
<dbReference type="KEGG" id="panc:E2636_12810"/>
<dbReference type="NCBIfam" id="TIGR00614">
    <property type="entry name" value="recQ_fam"/>
    <property type="match status" value="1"/>
</dbReference>
<evidence type="ECO:0000256" key="3">
    <source>
        <dbReference type="ARBA" id="ARBA00022801"/>
    </source>
</evidence>
<name>A0A4P7A224_9BACL</name>
<dbReference type="InterPro" id="IPR014001">
    <property type="entry name" value="Helicase_ATP-bd"/>
</dbReference>
<evidence type="ECO:0000256" key="5">
    <source>
        <dbReference type="ARBA" id="ARBA00022840"/>
    </source>
</evidence>
<dbReference type="GO" id="GO:0009378">
    <property type="term" value="F:four-way junction helicase activity"/>
    <property type="evidence" value="ECO:0007669"/>
    <property type="project" value="TreeGrafter"/>
</dbReference>
<dbReference type="SMART" id="SM00487">
    <property type="entry name" value="DEXDc"/>
    <property type="match status" value="1"/>
</dbReference>
<evidence type="ECO:0000256" key="7">
    <source>
        <dbReference type="ARBA" id="ARBA00023235"/>
    </source>
</evidence>
<evidence type="ECO:0000256" key="2">
    <source>
        <dbReference type="ARBA" id="ARBA00022741"/>
    </source>
</evidence>
<keyword evidence="3 12" id="KW-0378">Hydrolase</keyword>
<dbReference type="InterPro" id="IPR027417">
    <property type="entry name" value="P-loop_NTPase"/>
</dbReference>
<feature type="domain" description="Helicase ATP-binding" evidence="10">
    <location>
        <begin position="381"/>
        <end position="556"/>
    </location>
</feature>
<dbReference type="InterPro" id="IPR004589">
    <property type="entry name" value="DNA_helicase_ATP-dep_RecQ"/>
</dbReference>
<proteinExistence type="inferred from homology"/>
<evidence type="ECO:0000256" key="4">
    <source>
        <dbReference type="ARBA" id="ARBA00022806"/>
    </source>
</evidence>
<keyword evidence="13" id="KW-1185">Reference proteome</keyword>